<accession>A0A840Q2H5</accession>
<evidence type="ECO:0000313" key="2">
    <source>
        <dbReference type="Proteomes" id="UP000584374"/>
    </source>
</evidence>
<comment type="caution">
    <text evidence="1">The sequence shown here is derived from an EMBL/GenBank/DDBJ whole genome shotgun (WGS) entry which is preliminary data.</text>
</comment>
<dbReference type="InterPro" id="IPR025680">
    <property type="entry name" value="DddI"/>
</dbReference>
<name>A0A840Q2H5_9PSEU</name>
<reference evidence="1 2" key="1">
    <citation type="submission" date="2020-08" db="EMBL/GenBank/DDBJ databases">
        <title>Sequencing the genomes of 1000 actinobacteria strains.</title>
        <authorList>
            <person name="Klenk H.-P."/>
        </authorList>
    </citation>
    <scope>NUCLEOTIDE SEQUENCE [LARGE SCALE GENOMIC DNA]</scope>
    <source>
        <strain evidence="1 2">DSM 45584</strain>
    </source>
</reference>
<organism evidence="1 2">
    <name type="scientific">Saccharopolyspora phatthalungensis</name>
    <dbReference type="NCBI Taxonomy" id="664693"/>
    <lineage>
        <taxon>Bacteria</taxon>
        <taxon>Bacillati</taxon>
        <taxon>Actinomycetota</taxon>
        <taxon>Actinomycetes</taxon>
        <taxon>Pseudonocardiales</taxon>
        <taxon>Pseudonocardiaceae</taxon>
        <taxon>Saccharopolyspora</taxon>
    </lineage>
</organism>
<dbReference type="RefSeq" id="WP_184725698.1">
    <property type="nucleotide sequence ID" value="NZ_JACHIW010000001.1"/>
</dbReference>
<dbReference type="Proteomes" id="UP000584374">
    <property type="component" value="Unassembled WGS sequence"/>
</dbReference>
<dbReference type="Pfam" id="PF14430">
    <property type="entry name" value="Imm1"/>
    <property type="match status" value="1"/>
</dbReference>
<dbReference type="EMBL" id="JACHIW010000001">
    <property type="protein sequence ID" value="MBB5154197.1"/>
    <property type="molecule type" value="Genomic_DNA"/>
</dbReference>
<protein>
    <submittedName>
        <fullName evidence="1">Uncharacterized protein</fullName>
    </submittedName>
</protein>
<gene>
    <name evidence="1" type="ORF">BJ970_001731</name>
</gene>
<evidence type="ECO:0000313" key="1">
    <source>
        <dbReference type="EMBL" id="MBB5154197.1"/>
    </source>
</evidence>
<proteinExistence type="predicted"/>
<keyword evidence="2" id="KW-1185">Reference proteome</keyword>
<dbReference type="AlphaFoldDB" id="A0A840Q2H5"/>
<sequence>MILTAQLPNRFEHAHTTEDVELFISRALNELAPGNPWVDMDCGEVASFHFAPHPITDDMFDEPPFDAGITATMMVMANRNTGYGALRWNHWNHLINPSLPADPRVVFDPYVPTWVRPEHVLTLDLVEQALREFIDNEGAQPTCVEWVRIDNPSHVGLMTDRYRALIRGCAQPRCP</sequence>